<feature type="domain" description="EF-hand" evidence="2">
    <location>
        <begin position="60"/>
        <end position="83"/>
    </location>
</feature>
<organism evidence="3 4">
    <name type="scientific">Labrys wisconsinensis</name>
    <dbReference type="NCBI Taxonomy" id="425677"/>
    <lineage>
        <taxon>Bacteria</taxon>
        <taxon>Pseudomonadati</taxon>
        <taxon>Pseudomonadota</taxon>
        <taxon>Alphaproteobacteria</taxon>
        <taxon>Hyphomicrobiales</taxon>
        <taxon>Xanthobacteraceae</taxon>
        <taxon>Labrys</taxon>
    </lineage>
</organism>
<protein>
    <submittedName>
        <fullName evidence="3">ABC-type uncharacterized transport system substrate-binding protein</fullName>
    </submittedName>
</protein>
<dbReference type="PROSITE" id="PS50222">
    <property type="entry name" value="EF_HAND_2"/>
    <property type="match status" value="1"/>
</dbReference>
<feature type="signal peptide" evidence="1">
    <location>
        <begin position="1"/>
        <end position="19"/>
    </location>
</feature>
<keyword evidence="4" id="KW-1185">Reference proteome</keyword>
<accession>A0ABU0J8P2</accession>
<keyword evidence="1" id="KW-0732">Signal</keyword>
<sequence length="211" mass="23262">MRALLPALMLIGLATAANAHPHVFVTSRTEIVYQTDGRLAGVRQIWTFDDMFSAFATQGLDANGDGKLTREELQPLAQTNVDSLKDFQYFTFAKLGGKQLLFKPPQDYWLDFTDKLLTLHFYLPLSSPQTQGKKPLSVEVYDPTYYVDFEMADKDPASISGGPACALNVVRPQQLTADQQAQALALDQADFSAANPTFGAQFANHILVNCP</sequence>
<comment type="caution">
    <text evidence="3">The sequence shown here is derived from an EMBL/GenBank/DDBJ whole genome shotgun (WGS) entry which is preliminary data.</text>
</comment>
<evidence type="ECO:0000256" key="1">
    <source>
        <dbReference type="SAM" id="SignalP"/>
    </source>
</evidence>
<feature type="chain" id="PRO_5046748363" evidence="1">
    <location>
        <begin position="20"/>
        <end position="211"/>
    </location>
</feature>
<dbReference type="InterPro" id="IPR002048">
    <property type="entry name" value="EF_hand_dom"/>
</dbReference>
<evidence type="ECO:0000313" key="4">
    <source>
        <dbReference type="Proteomes" id="UP001242480"/>
    </source>
</evidence>
<reference evidence="3 4" key="1">
    <citation type="submission" date="2023-07" db="EMBL/GenBank/DDBJ databases">
        <title>Genomic Encyclopedia of Type Strains, Phase IV (KMG-IV): sequencing the most valuable type-strain genomes for metagenomic binning, comparative biology and taxonomic classification.</title>
        <authorList>
            <person name="Goeker M."/>
        </authorList>
    </citation>
    <scope>NUCLEOTIDE SEQUENCE [LARGE SCALE GENOMIC DNA]</scope>
    <source>
        <strain evidence="3 4">DSM 19619</strain>
    </source>
</reference>
<evidence type="ECO:0000259" key="2">
    <source>
        <dbReference type="PROSITE" id="PS50222"/>
    </source>
</evidence>
<evidence type="ECO:0000313" key="3">
    <source>
        <dbReference type="EMBL" id="MDQ0470649.1"/>
    </source>
</evidence>
<dbReference type="InterPro" id="IPR010412">
    <property type="entry name" value="DUF1007"/>
</dbReference>
<dbReference type="InterPro" id="IPR016537">
    <property type="entry name" value="UCP008159_ABC"/>
</dbReference>
<dbReference type="PROSITE" id="PS00018">
    <property type="entry name" value="EF_HAND_1"/>
    <property type="match status" value="1"/>
</dbReference>
<dbReference type="PIRSF" id="PIRSF008159">
    <property type="entry name" value="UCP008159_ABC"/>
    <property type="match status" value="1"/>
</dbReference>
<dbReference type="Proteomes" id="UP001242480">
    <property type="component" value="Unassembled WGS sequence"/>
</dbReference>
<dbReference type="Pfam" id="PF06226">
    <property type="entry name" value="DUF1007"/>
    <property type="match status" value="1"/>
</dbReference>
<dbReference type="EMBL" id="JAUSVX010000006">
    <property type="protein sequence ID" value="MDQ0470649.1"/>
    <property type="molecule type" value="Genomic_DNA"/>
</dbReference>
<dbReference type="InterPro" id="IPR018247">
    <property type="entry name" value="EF_Hand_1_Ca_BS"/>
</dbReference>
<proteinExistence type="predicted"/>
<dbReference type="RefSeq" id="WP_307274784.1">
    <property type="nucleotide sequence ID" value="NZ_JAUSVX010000006.1"/>
</dbReference>
<name>A0ABU0J8P2_9HYPH</name>
<gene>
    <name evidence="3" type="ORF">QO011_003668</name>
</gene>